<organism evidence="2 3">
    <name type="scientific">Candidatus Giovannonibacteria bacterium GW2011_GWF2_42_19</name>
    <dbReference type="NCBI Taxonomy" id="1618659"/>
    <lineage>
        <taxon>Bacteria</taxon>
        <taxon>Candidatus Giovannoniibacteriota</taxon>
    </lineage>
</organism>
<accession>A0A0G1BJ64</accession>
<keyword evidence="1" id="KW-1133">Transmembrane helix</keyword>
<protein>
    <recommendedName>
        <fullName evidence="4">DUF4145 domain-containing protein</fullName>
    </recommendedName>
</protein>
<comment type="caution">
    <text evidence="2">The sequence shown here is derived from an EMBL/GenBank/DDBJ whole genome shotgun (WGS) entry which is preliminary data.</text>
</comment>
<gene>
    <name evidence="2" type="ORF">UV11_C0030G0004</name>
</gene>
<evidence type="ECO:0000256" key="1">
    <source>
        <dbReference type="SAM" id="Phobius"/>
    </source>
</evidence>
<reference evidence="2 3" key="1">
    <citation type="journal article" date="2015" name="Nature">
        <title>rRNA introns, odd ribosomes, and small enigmatic genomes across a large radiation of phyla.</title>
        <authorList>
            <person name="Brown C.T."/>
            <person name="Hug L.A."/>
            <person name="Thomas B.C."/>
            <person name="Sharon I."/>
            <person name="Castelle C.J."/>
            <person name="Singh A."/>
            <person name="Wilkins M.J."/>
            <person name="Williams K.H."/>
            <person name="Banfield J.F."/>
        </authorList>
    </citation>
    <scope>NUCLEOTIDE SEQUENCE [LARGE SCALE GENOMIC DNA]</scope>
</reference>
<dbReference type="AlphaFoldDB" id="A0A0G1BJ64"/>
<name>A0A0G1BJ64_9BACT</name>
<evidence type="ECO:0000313" key="2">
    <source>
        <dbReference type="EMBL" id="KKS46316.1"/>
    </source>
</evidence>
<proteinExistence type="predicted"/>
<dbReference type="EMBL" id="LCDF01000030">
    <property type="protein sequence ID" value="KKS46316.1"/>
    <property type="molecule type" value="Genomic_DNA"/>
</dbReference>
<feature type="transmembrane region" description="Helical" evidence="1">
    <location>
        <begin position="37"/>
        <end position="59"/>
    </location>
</feature>
<keyword evidence="1" id="KW-0812">Transmembrane</keyword>
<evidence type="ECO:0000313" key="3">
    <source>
        <dbReference type="Proteomes" id="UP000034036"/>
    </source>
</evidence>
<dbReference type="STRING" id="1618659.UV11_C0030G0004"/>
<keyword evidence="1" id="KW-0472">Membrane</keyword>
<dbReference type="Proteomes" id="UP000034036">
    <property type="component" value="Unassembled WGS sequence"/>
</dbReference>
<sequence>MEDFDPVGGGYIVDRVAEFLSGFWSVDLTYGMPRTLIILQEIALILSIIFMGGIIYVLWKLKDFRPTFKTPKFEFTNAEEGKFAKSIWDNISKRMESGSDADWSLAIIEADNLVDEVLKRSGLQGDTMLERLNQLNPTEVESVKDLKEVHRVRNNIAHTPGYKIPRDEAERIMNKYKSALEELEVI</sequence>
<evidence type="ECO:0008006" key="4">
    <source>
        <dbReference type="Google" id="ProtNLM"/>
    </source>
</evidence>